<keyword evidence="3 7" id="KW-0812">Transmembrane</keyword>
<comment type="subcellular location">
    <subcellularLocation>
        <location evidence="1">Cell membrane</location>
        <topology evidence="1">Multi-pass membrane protein</topology>
    </subcellularLocation>
</comment>
<evidence type="ECO:0000313" key="9">
    <source>
        <dbReference type="Proteomes" id="UP001500755"/>
    </source>
</evidence>
<gene>
    <name evidence="8" type="ORF">GCM10009755_10810</name>
</gene>
<dbReference type="RefSeq" id="WP_344307697.1">
    <property type="nucleotide sequence ID" value="NZ_BAAANO010000009.1"/>
</dbReference>
<keyword evidence="2" id="KW-1003">Cell membrane</keyword>
<feature type="compositionally biased region" description="Polar residues" evidence="6">
    <location>
        <begin position="140"/>
        <end position="153"/>
    </location>
</feature>
<keyword evidence="9" id="KW-1185">Reference proteome</keyword>
<evidence type="ECO:0000256" key="5">
    <source>
        <dbReference type="ARBA" id="ARBA00023136"/>
    </source>
</evidence>
<dbReference type="Pfam" id="PF01810">
    <property type="entry name" value="LysE"/>
    <property type="match status" value="1"/>
</dbReference>
<evidence type="ECO:0000256" key="1">
    <source>
        <dbReference type="ARBA" id="ARBA00004651"/>
    </source>
</evidence>
<dbReference type="PANTHER" id="PTHR30086">
    <property type="entry name" value="ARGININE EXPORTER PROTEIN ARGO"/>
    <property type="match status" value="1"/>
</dbReference>
<evidence type="ECO:0008006" key="10">
    <source>
        <dbReference type="Google" id="ProtNLM"/>
    </source>
</evidence>
<reference evidence="8 9" key="1">
    <citation type="journal article" date="2019" name="Int. J. Syst. Evol. Microbiol.">
        <title>The Global Catalogue of Microorganisms (GCM) 10K type strain sequencing project: providing services to taxonomists for standard genome sequencing and annotation.</title>
        <authorList>
            <consortium name="The Broad Institute Genomics Platform"/>
            <consortium name="The Broad Institute Genome Sequencing Center for Infectious Disease"/>
            <person name="Wu L."/>
            <person name="Ma J."/>
        </authorList>
    </citation>
    <scope>NUCLEOTIDE SEQUENCE [LARGE SCALE GENOMIC DNA]</scope>
    <source>
        <strain evidence="8 9">JCM 14546</strain>
    </source>
</reference>
<keyword evidence="5 7" id="KW-0472">Membrane</keyword>
<protein>
    <recommendedName>
        <fullName evidence="10">LysE family translocator</fullName>
    </recommendedName>
</protein>
<feature type="transmembrane region" description="Helical" evidence="7">
    <location>
        <begin position="6"/>
        <end position="26"/>
    </location>
</feature>
<evidence type="ECO:0000256" key="6">
    <source>
        <dbReference type="SAM" id="MobiDB-lite"/>
    </source>
</evidence>
<accession>A0ABN2TB56</accession>
<proteinExistence type="predicted"/>
<evidence type="ECO:0000256" key="4">
    <source>
        <dbReference type="ARBA" id="ARBA00022989"/>
    </source>
</evidence>
<dbReference type="PANTHER" id="PTHR30086:SF20">
    <property type="entry name" value="ARGININE EXPORTER PROTEIN ARGO-RELATED"/>
    <property type="match status" value="1"/>
</dbReference>
<evidence type="ECO:0000256" key="3">
    <source>
        <dbReference type="ARBA" id="ARBA00022692"/>
    </source>
</evidence>
<dbReference type="EMBL" id="BAAANO010000009">
    <property type="protein sequence ID" value="GAA2003575.1"/>
    <property type="molecule type" value="Genomic_DNA"/>
</dbReference>
<feature type="transmembrane region" description="Helical" evidence="7">
    <location>
        <begin position="221"/>
        <end position="243"/>
    </location>
</feature>
<organism evidence="8 9">
    <name type="scientific">Brevibacterium samyangense</name>
    <dbReference type="NCBI Taxonomy" id="366888"/>
    <lineage>
        <taxon>Bacteria</taxon>
        <taxon>Bacillati</taxon>
        <taxon>Actinomycetota</taxon>
        <taxon>Actinomycetes</taxon>
        <taxon>Micrococcales</taxon>
        <taxon>Brevibacteriaceae</taxon>
        <taxon>Brevibacterium</taxon>
    </lineage>
</organism>
<feature type="transmembrane region" description="Helical" evidence="7">
    <location>
        <begin position="38"/>
        <end position="63"/>
    </location>
</feature>
<dbReference type="Proteomes" id="UP001500755">
    <property type="component" value="Unassembled WGS sequence"/>
</dbReference>
<feature type="transmembrane region" description="Helical" evidence="7">
    <location>
        <begin position="69"/>
        <end position="91"/>
    </location>
</feature>
<feature type="transmembrane region" description="Helical" evidence="7">
    <location>
        <begin position="255"/>
        <end position="276"/>
    </location>
</feature>
<name>A0ABN2TB56_9MICO</name>
<evidence type="ECO:0000256" key="2">
    <source>
        <dbReference type="ARBA" id="ARBA00022475"/>
    </source>
</evidence>
<feature type="region of interest" description="Disordered" evidence="6">
    <location>
        <begin position="140"/>
        <end position="180"/>
    </location>
</feature>
<keyword evidence="4 7" id="KW-1133">Transmembrane helix</keyword>
<dbReference type="InterPro" id="IPR001123">
    <property type="entry name" value="LeuE-type"/>
</dbReference>
<feature type="transmembrane region" description="Helical" evidence="7">
    <location>
        <begin position="187"/>
        <end position="209"/>
    </location>
</feature>
<sequence>MTGAEYWAFFGASVVLAVTPGPDTFLTLRFGAKGWKPGFLYACAVATGILVWAVLSLTVLGALLDRYPWLLEVLTYAGAAYLLYLGITSVLGGRKQLKALAPARREVVATGKGEGVLVGAGTTAVTGVAGGATVGLETAPLSTGTESAPSTGDTVAVGDTIATRDTNGTDTAPPDRTKRSKLDGNPYVVGVFSGLTNPKTGLFFLALLPPFLPASPSGVDYVLLVLTMMVTIWLYSLLLVAAASRVGRWLQTGRGPAFVDLVSGGILVVLAVLIVLTH</sequence>
<evidence type="ECO:0000256" key="7">
    <source>
        <dbReference type="SAM" id="Phobius"/>
    </source>
</evidence>
<evidence type="ECO:0000313" key="8">
    <source>
        <dbReference type="EMBL" id="GAA2003575.1"/>
    </source>
</evidence>
<comment type="caution">
    <text evidence="8">The sequence shown here is derived from an EMBL/GenBank/DDBJ whole genome shotgun (WGS) entry which is preliminary data.</text>
</comment>